<dbReference type="InterPro" id="IPR011760">
    <property type="entry name" value="PsdUridine_synth_TruD_insert"/>
</dbReference>
<dbReference type="GO" id="GO:0009982">
    <property type="term" value="F:pseudouridine synthase activity"/>
    <property type="evidence" value="ECO:0007669"/>
    <property type="project" value="InterPro"/>
</dbReference>
<dbReference type="InterPro" id="IPR020119">
    <property type="entry name" value="PsdUridine_synth_TruD_CS"/>
</dbReference>
<dbReference type="InterPro" id="IPR020103">
    <property type="entry name" value="PsdUridine_synth_cat_dom_sf"/>
</dbReference>
<feature type="compositionally biased region" description="Low complexity" evidence="4">
    <location>
        <begin position="640"/>
        <end position="664"/>
    </location>
</feature>
<evidence type="ECO:0000256" key="4">
    <source>
        <dbReference type="SAM" id="MobiDB-lite"/>
    </source>
</evidence>
<feature type="region of interest" description="Disordered" evidence="4">
    <location>
        <begin position="640"/>
        <end position="683"/>
    </location>
</feature>
<accession>A0A1Y2HF66</accession>
<dbReference type="GO" id="GO:0008033">
    <property type="term" value="P:tRNA processing"/>
    <property type="evidence" value="ECO:0007669"/>
    <property type="project" value="UniProtKB-KW"/>
</dbReference>
<keyword evidence="2" id="KW-0819">tRNA processing</keyword>
<reference evidence="6 7" key="1">
    <citation type="submission" date="2016-07" db="EMBL/GenBank/DDBJ databases">
        <title>Pervasive Adenine N6-methylation of Active Genes in Fungi.</title>
        <authorList>
            <consortium name="DOE Joint Genome Institute"/>
            <person name="Mondo S.J."/>
            <person name="Dannebaum R.O."/>
            <person name="Kuo R.C."/>
            <person name="Labutti K."/>
            <person name="Haridas S."/>
            <person name="Kuo A."/>
            <person name="Salamov A."/>
            <person name="Ahrendt S.R."/>
            <person name="Lipzen A."/>
            <person name="Sullivan W."/>
            <person name="Andreopoulos W.B."/>
            <person name="Clum A."/>
            <person name="Lindquist E."/>
            <person name="Daum C."/>
            <person name="Ramamoorthy G.K."/>
            <person name="Gryganskyi A."/>
            <person name="Culley D."/>
            <person name="Magnuson J.K."/>
            <person name="James T.Y."/>
            <person name="O'Malley M.A."/>
            <person name="Stajich J.E."/>
            <person name="Spatafora J.W."/>
            <person name="Visel A."/>
            <person name="Grigoriev I.V."/>
        </authorList>
    </citation>
    <scope>NUCLEOTIDE SEQUENCE [LARGE SCALE GENOMIC DNA]</scope>
    <source>
        <strain evidence="6 7">PL171</strain>
    </source>
</reference>
<dbReference type="PROSITE" id="PS01268">
    <property type="entry name" value="UPF0024"/>
    <property type="match status" value="1"/>
</dbReference>
<protein>
    <submittedName>
        <fullName evidence="6">Pseudouridine synthase</fullName>
    </submittedName>
</protein>
<evidence type="ECO:0000313" key="6">
    <source>
        <dbReference type="EMBL" id="ORZ32654.1"/>
    </source>
</evidence>
<dbReference type="GO" id="GO:0003723">
    <property type="term" value="F:RNA binding"/>
    <property type="evidence" value="ECO:0007669"/>
    <property type="project" value="InterPro"/>
</dbReference>
<comment type="similarity">
    <text evidence="1">Belongs to the pseudouridine synthase TruD family.</text>
</comment>
<dbReference type="PROSITE" id="PS50984">
    <property type="entry name" value="TRUD"/>
    <property type="match status" value="1"/>
</dbReference>
<feature type="region of interest" description="Disordered" evidence="4">
    <location>
        <begin position="1"/>
        <end position="77"/>
    </location>
</feature>
<dbReference type="AlphaFoldDB" id="A0A1Y2HF66"/>
<evidence type="ECO:0000259" key="5">
    <source>
        <dbReference type="PROSITE" id="PS50984"/>
    </source>
</evidence>
<evidence type="ECO:0000256" key="1">
    <source>
        <dbReference type="ARBA" id="ARBA00007953"/>
    </source>
</evidence>
<keyword evidence="7" id="KW-1185">Reference proteome</keyword>
<dbReference type="STRING" id="765915.A0A1Y2HF66"/>
<dbReference type="PIRSF" id="PIRSF037016">
    <property type="entry name" value="Pseudouridin_synth_euk_prd"/>
    <property type="match status" value="1"/>
</dbReference>
<feature type="compositionally biased region" description="Gly residues" evidence="4">
    <location>
        <begin position="726"/>
        <end position="779"/>
    </location>
</feature>
<dbReference type="InterPro" id="IPR042214">
    <property type="entry name" value="TruD_catalytic"/>
</dbReference>
<evidence type="ECO:0000256" key="3">
    <source>
        <dbReference type="ARBA" id="ARBA00023235"/>
    </source>
</evidence>
<dbReference type="Gene3D" id="3.30.2350.20">
    <property type="entry name" value="TruD, catalytic domain"/>
    <property type="match status" value="2"/>
</dbReference>
<dbReference type="OrthoDB" id="447290at2759"/>
<dbReference type="PANTHER" id="PTHR13326">
    <property type="entry name" value="TRNA PSEUDOURIDINE SYNTHASE D"/>
    <property type="match status" value="1"/>
</dbReference>
<dbReference type="EMBL" id="MCFL01000043">
    <property type="protein sequence ID" value="ORZ32654.1"/>
    <property type="molecule type" value="Genomic_DNA"/>
</dbReference>
<feature type="compositionally biased region" description="Basic and acidic residues" evidence="4">
    <location>
        <begin position="505"/>
        <end position="524"/>
    </location>
</feature>
<sequence>MSSSPPPASPPAAKRQRTAAAGEPDPALALKATRLSIPGATPSPEPTMQLSDEDDTSSSAAANTDDAQDAPQPQKSKLSDIHREELHGIQEFVLKDNPGFFGILKTRSTDFYVRELDENDEPVGLTEIEQIIRRERHYESAFLSAAQTALLKLSDRAFLSSCHRAMPAQAITTAYPIPDKTLRRDMHHLVKAYFPAIRVNSSARDTDEDGASKMTISLGWFSAQGMSRKEKQDKEDELWRERGGDYVTFVMYKNNLDTFAALDDLANRARCDVKVFSTAGTKDKRAVTYQRVSAYRIEPSQLARANHPKSHVLVGNPKFTRRALSFGDARGNRFTILIVDRAVTSLATHGFINYYGMQRFGSSSVGTHHIGAALIAEDWRRALSLLLDAREHDNPRFNAARAEWAKTKDARRTLELLPYAQATAERAVLQYLAEAQFKGDPKEVFDLANEHVDEVDLISMYVHAMQSVVWNLAVSERVRRFGMVPVVGDLIFKETAAFGTSQDEQGEHKAVDDDKQKEEDEPTKDLPEVLALTEDMIASGKYTISDVILPCPGFLAKYPENEMRQVYVDLLKEHGGLELNDEKFNSKFNWNLRAPGTYRHILHDPDSTATIPVPLATEEDDKETLIKAGKLVFPDPDPRPAMAAAAAAAPATDAASADGAAADDSMQVDPPAESDSTSTPSPVPGLALKISFTLPQSAYATMALREMMRSETAAAAQSEMAQQGSSGSGGRGRGGSRGGRGGGGRGGNGGFRGGRGGGGRGGGFRGGRGGGGGGRGGFNKRGRDD</sequence>
<dbReference type="GO" id="GO:0001522">
    <property type="term" value="P:pseudouridine synthesis"/>
    <property type="evidence" value="ECO:0007669"/>
    <property type="project" value="InterPro"/>
</dbReference>
<evidence type="ECO:0000313" key="7">
    <source>
        <dbReference type="Proteomes" id="UP000193411"/>
    </source>
</evidence>
<dbReference type="PANTHER" id="PTHR13326:SF21">
    <property type="entry name" value="PSEUDOURIDYLATE SYNTHASE PUS7L"/>
    <property type="match status" value="1"/>
</dbReference>
<gene>
    <name evidence="6" type="ORF">BCR44DRAFT_1439650</name>
</gene>
<dbReference type="NCBIfam" id="TIGR00094">
    <property type="entry name" value="tRNA_TruD_broad"/>
    <property type="match status" value="1"/>
</dbReference>
<feature type="region of interest" description="Disordered" evidence="4">
    <location>
        <begin position="501"/>
        <end position="524"/>
    </location>
</feature>
<organism evidence="6 7">
    <name type="scientific">Catenaria anguillulae PL171</name>
    <dbReference type="NCBI Taxonomy" id="765915"/>
    <lineage>
        <taxon>Eukaryota</taxon>
        <taxon>Fungi</taxon>
        <taxon>Fungi incertae sedis</taxon>
        <taxon>Blastocladiomycota</taxon>
        <taxon>Blastocladiomycetes</taxon>
        <taxon>Blastocladiales</taxon>
        <taxon>Catenariaceae</taxon>
        <taxon>Catenaria</taxon>
    </lineage>
</organism>
<keyword evidence="3" id="KW-0413">Isomerase</keyword>
<dbReference type="GO" id="GO:0005634">
    <property type="term" value="C:nucleus"/>
    <property type="evidence" value="ECO:0007669"/>
    <property type="project" value="TreeGrafter"/>
</dbReference>
<dbReference type="Pfam" id="PF01142">
    <property type="entry name" value="TruD"/>
    <property type="match status" value="1"/>
</dbReference>
<evidence type="ECO:0000256" key="2">
    <source>
        <dbReference type="ARBA" id="ARBA00022694"/>
    </source>
</evidence>
<dbReference type="Proteomes" id="UP000193411">
    <property type="component" value="Unassembled WGS sequence"/>
</dbReference>
<feature type="domain" description="TRUD" evidence="5">
    <location>
        <begin position="350"/>
        <end position="604"/>
    </location>
</feature>
<dbReference type="CDD" id="cd02576">
    <property type="entry name" value="PseudoU_synth_ScPUS7"/>
    <property type="match status" value="1"/>
</dbReference>
<dbReference type="SUPFAM" id="SSF55120">
    <property type="entry name" value="Pseudouridine synthase"/>
    <property type="match status" value="1"/>
</dbReference>
<feature type="region of interest" description="Disordered" evidence="4">
    <location>
        <begin position="710"/>
        <end position="785"/>
    </location>
</feature>
<name>A0A1Y2HF66_9FUNG</name>
<proteinExistence type="inferred from homology"/>
<feature type="compositionally biased region" description="Pro residues" evidence="4">
    <location>
        <begin position="1"/>
        <end position="10"/>
    </location>
</feature>
<dbReference type="InterPro" id="IPR001656">
    <property type="entry name" value="PsdUridine_synth_TruD"/>
</dbReference>
<comment type="caution">
    <text evidence="6">The sequence shown here is derived from an EMBL/GenBank/DDBJ whole genome shotgun (WGS) entry which is preliminary data.</text>
</comment>